<dbReference type="GeneID" id="85436151"/>
<gene>
    <name evidence="2" type="ORF">LY79DRAFT_258294</name>
</gene>
<keyword evidence="3" id="KW-1185">Reference proteome</keyword>
<accession>A0AAD8PXI2</accession>
<dbReference type="RefSeq" id="XP_060412867.1">
    <property type="nucleotide sequence ID" value="XM_060551911.1"/>
</dbReference>
<feature type="region of interest" description="Disordered" evidence="1">
    <location>
        <begin position="146"/>
        <end position="208"/>
    </location>
</feature>
<comment type="caution">
    <text evidence="2">The sequence shown here is derived from an EMBL/GenBank/DDBJ whole genome shotgun (WGS) entry which is preliminary data.</text>
</comment>
<feature type="compositionally biased region" description="Acidic residues" evidence="1">
    <location>
        <begin position="74"/>
        <end position="83"/>
    </location>
</feature>
<feature type="region of interest" description="Disordered" evidence="1">
    <location>
        <begin position="31"/>
        <end position="101"/>
    </location>
</feature>
<protein>
    <submittedName>
        <fullName evidence="2">Uncharacterized protein</fullName>
    </submittedName>
</protein>
<feature type="compositionally biased region" description="Basic and acidic residues" evidence="1">
    <location>
        <begin position="164"/>
        <end position="181"/>
    </location>
</feature>
<reference evidence="2" key="1">
    <citation type="submission" date="2021-06" db="EMBL/GenBank/DDBJ databases">
        <title>Comparative genomics, transcriptomics and evolutionary studies reveal genomic signatures of adaptation to plant cell wall in hemibiotrophic fungi.</title>
        <authorList>
            <consortium name="DOE Joint Genome Institute"/>
            <person name="Baroncelli R."/>
            <person name="Diaz J.F."/>
            <person name="Benocci T."/>
            <person name="Peng M."/>
            <person name="Battaglia E."/>
            <person name="Haridas S."/>
            <person name="Andreopoulos W."/>
            <person name="Labutti K."/>
            <person name="Pangilinan J."/>
            <person name="Floch G.L."/>
            <person name="Makela M.R."/>
            <person name="Henrissat B."/>
            <person name="Grigoriev I.V."/>
            <person name="Crouch J.A."/>
            <person name="De Vries R.P."/>
            <person name="Sukno S.A."/>
            <person name="Thon M.R."/>
        </authorList>
    </citation>
    <scope>NUCLEOTIDE SEQUENCE</scope>
    <source>
        <strain evidence="2">CBS 125086</strain>
    </source>
</reference>
<dbReference type="Proteomes" id="UP001230504">
    <property type="component" value="Unassembled WGS sequence"/>
</dbReference>
<dbReference type="EMBL" id="JAHLJV010000040">
    <property type="protein sequence ID" value="KAK1585884.1"/>
    <property type="molecule type" value="Genomic_DNA"/>
</dbReference>
<name>A0AAD8PXI2_9PEZI</name>
<evidence type="ECO:0000256" key="1">
    <source>
        <dbReference type="SAM" id="MobiDB-lite"/>
    </source>
</evidence>
<evidence type="ECO:0000313" key="2">
    <source>
        <dbReference type="EMBL" id="KAK1585884.1"/>
    </source>
</evidence>
<organism evidence="2 3">
    <name type="scientific">Colletotrichum navitas</name>
    <dbReference type="NCBI Taxonomy" id="681940"/>
    <lineage>
        <taxon>Eukaryota</taxon>
        <taxon>Fungi</taxon>
        <taxon>Dikarya</taxon>
        <taxon>Ascomycota</taxon>
        <taxon>Pezizomycotina</taxon>
        <taxon>Sordariomycetes</taxon>
        <taxon>Hypocreomycetidae</taxon>
        <taxon>Glomerellales</taxon>
        <taxon>Glomerellaceae</taxon>
        <taxon>Colletotrichum</taxon>
        <taxon>Colletotrichum graminicola species complex</taxon>
    </lineage>
</organism>
<evidence type="ECO:0000313" key="3">
    <source>
        <dbReference type="Proteomes" id="UP001230504"/>
    </source>
</evidence>
<proteinExistence type="predicted"/>
<dbReference type="AlphaFoldDB" id="A0AAD8PXI2"/>
<sequence>MQIPPSKTAFWHAQCHVVRWYDSAANRTGCPRDIGAARETPPPPPKACPSGSRTKSSDCETCIPASPMPSNMILDDDDDDDDNGLMRRTRGTAPTPREEKMGRVSRLGLCAGEPPFRQWFLRSLSLSPLFLVSMNDLREHACAGRPAPVSVAGSPSLPPSGKPAKRDSDAKAQTRDAEGHRRLVASSLRVSGDQGFQHSVHPGSLGKK</sequence>